<feature type="compositionally biased region" description="Basic and acidic residues" evidence="5">
    <location>
        <begin position="250"/>
        <end position="325"/>
    </location>
</feature>
<feature type="region of interest" description="Disordered" evidence="5">
    <location>
        <begin position="768"/>
        <end position="833"/>
    </location>
</feature>
<feature type="region of interest" description="Disordered" evidence="5">
    <location>
        <begin position="343"/>
        <end position="364"/>
    </location>
</feature>
<evidence type="ECO:0000256" key="2">
    <source>
        <dbReference type="ARBA" id="ARBA00022763"/>
    </source>
</evidence>
<feature type="compositionally biased region" description="Low complexity" evidence="5">
    <location>
        <begin position="809"/>
        <end position="827"/>
    </location>
</feature>
<organism evidence="8 9">
    <name type="scientific">Spinacia oleracea</name>
    <name type="common">Spinach</name>
    <dbReference type="NCBI Taxonomy" id="3562"/>
    <lineage>
        <taxon>Eukaryota</taxon>
        <taxon>Viridiplantae</taxon>
        <taxon>Streptophyta</taxon>
        <taxon>Embryophyta</taxon>
        <taxon>Tracheophyta</taxon>
        <taxon>Spermatophyta</taxon>
        <taxon>Magnoliopsida</taxon>
        <taxon>eudicotyledons</taxon>
        <taxon>Gunneridae</taxon>
        <taxon>Pentapetalae</taxon>
        <taxon>Caryophyllales</taxon>
        <taxon>Chenopodiaceae</taxon>
        <taxon>Chenopodioideae</taxon>
        <taxon>Anserineae</taxon>
        <taxon>Spinacia</taxon>
    </lineage>
</organism>
<accession>A0A9R0JR19</accession>
<evidence type="ECO:0000259" key="7">
    <source>
        <dbReference type="Pfam" id="PF21796"/>
    </source>
</evidence>
<dbReference type="Pfam" id="PF21796">
    <property type="entry name" value="Cac1_C"/>
    <property type="match status" value="1"/>
</dbReference>
<dbReference type="GO" id="GO:0033186">
    <property type="term" value="C:CAF-1 complex"/>
    <property type="evidence" value="ECO:0000318"/>
    <property type="project" value="GO_Central"/>
</dbReference>
<evidence type="ECO:0000256" key="5">
    <source>
        <dbReference type="SAM" id="MobiDB-lite"/>
    </source>
</evidence>
<dbReference type="Proteomes" id="UP000813463">
    <property type="component" value="Chromosome 4"/>
</dbReference>
<dbReference type="KEGG" id="soe:110783400"/>
<dbReference type="Pfam" id="PF12253">
    <property type="entry name" value="CAF1A_dimeriz"/>
    <property type="match status" value="1"/>
</dbReference>
<dbReference type="GO" id="GO:0006281">
    <property type="term" value="P:DNA repair"/>
    <property type="evidence" value="ECO:0007669"/>
    <property type="project" value="UniProtKB-KW"/>
</dbReference>
<evidence type="ECO:0000256" key="4">
    <source>
        <dbReference type="ARBA" id="ARBA00023242"/>
    </source>
</evidence>
<feature type="region of interest" description="Disordered" evidence="5">
    <location>
        <begin position="1"/>
        <end position="25"/>
    </location>
</feature>
<keyword evidence="3" id="KW-0234">DNA repair</keyword>
<keyword evidence="4" id="KW-0539">Nucleus</keyword>
<feature type="region of interest" description="Disordered" evidence="5">
    <location>
        <begin position="519"/>
        <end position="561"/>
    </location>
</feature>
<keyword evidence="8" id="KW-1185">Reference proteome</keyword>
<feature type="compositionally biased region" description="Acidic residues" evidence="5">
    <location>
        <begin position="519"/>
        <end position="530"/>
    </location>
</feature>
<proteinExistence type="predicted"/>
<reference evidence="8" key="1">
    <citation type="journal article" date="2021" name="Nat. Commun.">
        <title>Genomic analyses provide insights into spinach domestication and the genetic basis of agronomic traits.</title>
        <authorList>
            <person name="Cai X."/>
            <person name="Sun X."/>
            <person name="Xu C."/>
            <person name="Sun H."/>
            <person name="Wang X."/>
            <person name="Ge C."/>
            <person name="Zhang Z."/>
            <person name="Wang Q."/>
            <person name="Fei Z."/>
            <person name="Jiao C."/>
            <person name="Wang Q."/>
        </authorList>
    </citation>
    <scope>NUCLEOTIDE SEQUENCE [LARGE SCALE GENOMIC DNA]</scope>
    <source>
        <strain evidence="8">cv. Varoflay</strain>
    </source>
</reference>
<evidence type="ECO:0000256" key="1">
    <source>
        <dbReference type="ARBA" id="ARBA00004123"/>
    </source>
</evidence>
<dbReference type="GeneID" id="110783400"/>
<evidence type="ECO:0000313" key="8">
    <source>
        <dbReference type="Proteomes" id="UP000813463"/>
    </source>
</evidence>
<feature type="domain" description="Chromatin assembly factor 1 subunit A dimerization" evidence="6">
    <location>
        <begin position="479"/>
        <end position="543"/>
    </location>
</feature>
<dbReference type="PANTHER" id="PTHR15272:SF0">
    <property type="entry name" value="CHROMATIN ASSEMBLY FACTOR 1 SUBUNIT A"/>
    <property type="match status" value="1"/>
</dbReference>
<keyword evidence="2" id="KW-0227">DNA damage</keyword>
<gene>
    <name evidence="9" type="primary">LOC110783400</name>
</gene>
<dbReference type="OrthoDB" id="440676at2759"/>
<dbReference type="GO" id="GO:0005634">
    <property type="term" value="C:nucleus"/>
    <property type="evidence" value="ECO:0000318"/>
    <property type="project" value="GO_Central"/>
</dbReference>
<feature type="compositionally biased region" description="Acidic residues" evidence="5">
    <location>
        <begin position="552"/>
        <end position="561"/>
    </location>
</feature>
<dbReference type="PANTHER" id="PTHR15272">
    <property type="entry name" value="CHROMATIN ASSEMBLY FACTOR 1 SUBUNIT A CAF-1 SUBUNIT A"/>
    <property type="match status" value="1"/>
</dbReference>
<dbReference type="RefSeq" id="XP_021843435.1">
    <property type="nucleotide sequence ID" value="XM_021987743.2"/>
</dbReference>
<comment type="subcellular location">
    <subcellularLocation>
        <location evidence="1">Nucleus</location>
    </subcellularLocation>
</comment>
<protein>
    <submittedName>
        <fullName evidence="9">Chromatin assembly factor 1 subunit FAS1</fullName>
    </submittedName>
</protein>
<dbReference type="GO" id="GO:0006334">
    <property type="term" value="P:nucleosome assembly"/>
    <property type="evidence" value="ECO:0000318"/>
    <property type="project" value="GO_Central"/>
</dbReference>
<sequence length="833" mass="95094">MADPMEIDEVPTPKQPPLKRKREKLKQKVEVLTPEERESRLKTLNEELESLFRYFNEVLSSDVGLELCLGNVSSSNTLNATIALLLEEKRCSYSKLAGEIYEKVKERENEITIANVKSSMLFAGQRVAYGVPNADADVLEDETGSCLWCWETRDLKLLPSSLRGALKIRRICRKKINERITAILDVISALQKPEDYPTGKADVTKVAEKLSKVLAEADIRLLMESLNQKNDSELAEKEAKKKETTLVKEFEKSKREVEKEKKKMDRELQKEKLQSEKEKKRLQQEAERDEKRREKEESEMRKQLKRKQEEAEREQRRKEKEEAVIKKQLSIQKQASVMERFLKKSRTTETIQSDPSPSTATLNHAPNESVLESVSLQMDSALQHHEEINVDEIRKSHMSTWRCLGHSIRSNTKQTWGLRHKPKAELIKELKLTSNKGPARDDDLWIDADEWEQPSTDDKSCHVNADVSPSTSKYVRRKQLLQFDKSCRPAFYGIWPKKSRVIGPRHPLKTDPDLEYEIDSDEEWEEEDPGESLSDSEKEEEEILDEGSLKVDDDEESEDDFMVPDGYLSENEGVDTDRCQSNLEAGVTNSTLDCKPEALSEEYSSWMRQLKYLHKLTEHALKKNQPLIIVNMMHDKAHLLSAEDLTGSLKVEQTCLQALSMRVFPGGLSIEVPSDNIVREENQDACTSNSKGSTVATGLPTTIPDSNLPKIVSVIQSCPQGINRVLESLQQSFPDIPKSHLRIKVREISEFVDNRWKVKKEILDKLGMSSSPEKSTEKSGRGTRSIATFFSKRCLPPTSHVRNPHESSPESIKPASSSQPPQQQQQQVHSENV</sequence>
<feature type="region of interest" description="Disordered" evidence="5">
    <location>
        <begin position="250"/>
        <end position="329"/>
    </location>
</feature>
<dbReference type="InterPro" id="IPR048800">
    <property type="entry name" value="Cac1-like_C"/>
</dbReference>
<evidence type="ECO:0000259" key="6">
    <source>
        <dbReference type="Pfam" id="PF12253"/>
    </source>
</evidence>
<dbReference type="InterPro" id="IPR022043">
    <property type="entry name" value="CAF1A_DD"/>
</dbReference>
<evidence type="ECO:0000313" key="9">
    <source>
        <dbReference type="RefSeq" id="XP_021843435.1"/>
    </source>
</evidence>
<reference evidence="9" key="2">
    <citation type="submission" date="2025-08" db="UniProtKB">
        <authorList>
            <consortium name="RefSeq"/>
        </authorList>
    </citation>
    <scope>IDENTIFICATION</scope>
    <source>
        <tissue evidence="9">Leaf</tissue>
    </source>
</reference>
<dbReference type="AlphaFoldDB" id="A0A9R0JR19"/>
<feature type="domain" description="Chromatin assembly factor 1 subunit Cac1-like C-terminal" evidence="7">
    <location>
        <begin position="708"/>
        <end position="758"/>
    </location>
</feature>
<name>A0A9R0JR19_SPIOL</name>
<feature type="compositionally biased region" description="Polar residues" evidence="5">
    <location>
        <begin position="348"/>
        <end position="364"/>
    </location>
</feature>
<evidence type="ECO:0000256" key="3">
    <source>
        <dbReference type="ARBA" id="ARBA00023204"/>
    </source>
</evidence>